<keyword evidence="3" id="KW-1185">Reference proteome</keyword>
<feature type="domain" description="Glycosyltransferase 2-like" evidence="1">
    <location>
        <begin position="16"/>
        <end position="123"/>
    </location>
</feature>
<evidence type="ECO:0000313" key="2">
    <source>
        <dbReference type="EMBL" id="MDQ0100646.1"/>
    </source>
</evidence>
<name>A0ABT9THW1_PAENI</name>
<dbReference type="Proteomes" id="UP001244563">
    <property type="component" value="Unassembled WGS sequence"/>
</dbReference>
<dbReference type="EMBL" id="JAUSSW010000001">
    <property type="protein sequence ID" value="MDQ0100646.1"/>
    <property type="molecule type" value="Genomic_DNA"/>
</dbReference>
<reference evidence="2 3" key="1">
    <citation type="submission" date="2023-07" db="EMBL/GenBank/DDBJ databases">
        <title>Sorghum-associated microbial communities from plants grown in Nebraska, USA.</title>
        <authorList>
            <person name="Schachtman D."/>
        </authorList>
    </citation>
    <scope>NUCLEOTIDE SEQUENCE [LARGE SCALE GENOMIC DNA]</scope>
    <source>
        <strain evidence="2 3">CC523</strain>
    </source>
</reference>
<dbReference type="Gene3D" id="3.90.550.10">
    <property type="entry name" value="Spore Coat Polysaccharide Biosynthesis Protein SpsA, Chain A"/>
    <property type="match status" value="1"/>
</dbReference>
<dbReference type="Pfam" id="PF00535">
    <property type="entry name" value="Glycos_transf_2"/>
    <property type="match status" value="1"/>
</dbReference>
<organism evidence="2 3">
    <name type="scientific">Paenarthrobacter nicotinovorans</name>
    <name type="common">Arthrobacter nicotinovorans</name>
    <dbReference type="NCBI Taxonomy" id="29320"/>
    <lineage>
        <taxon>Bacteria</taxon>
        <taxon>Bacillati</taxon>
        <taxon>Actinomycetota</taxon>
        <taxon>Actinomycetes</taxon>
        <taxon>Micrococcales</taxon>
        <taxon>Micrococcaceae</taxon>
        <taxon>Paenarthrobacter</taxon>
    </lineage>
</organism>
<dbReference type="SUPFAM" id="SSF53448">
    <property type="entry name" value="Nucleotide-diphospho-sugar transferases"/>
    <property type="match status" value="1"/>
</dbReference>
<dbReference type="RefSeq" id="WP_370874683.1">
    <property type="nucleotide sequence ID" value="NZ_JAUSSW010000001.1"/>
</dbReference>
<accession>A0ABT9THW1</accession>
<evidence type="ECO:0000313" key="3">
    <source>
        <dbReference type="Proteomes" id="UP001244563"/>
    </source>
</evidence>
<proteinExistence type="predicted"/>
<gene>
    <name evidence="2" type="ORF">J2T10_000265</name>
</gene>
<sequence>MADLSTQEALAVAKVSVVIPTTLREELPRAISSVLKQTFARNQIELVIVVDLALTESETAELRERLSLSKSDLLVSTGGGRGGGGARKIGSEIATGAWIAYLDDDDEWRPDKLLAQLTVALRPEIAGTPIVLSSRVVQRRAGGGEAGALVPQEVYRQDRSVARYLFHKRLPSVGRATMYTSTLMASRTVVQSIQWRPELKRHQDWDWLLRAAQSGAQVVQLEEPLVTIWTGSNGSISGSSDWKSSLLWTTGSGIHWEPEVLADFLAAQTLRYALHARSWSGIRQVTSAIQATKRLPSPSCVAIGLAGLVNRSMLERVLVRGRKTPDNKIHI</sequence>
<dbReference type="InterPro" id="IPR029044">
    <property type="entry name" value="Nucleotide-diphossugar_trans"/>
</dbReference>
<comment type="caution">
    <text evidence="2">The sequence shown here is derived from an EMBL/GenBank/DDBJ whole genome shotgun (WGS) entry which is preliminary data.</text>
</comment>
<protein>
    <recommendedName>
        <fullName evidence="1">Glycosyltransferase 2-like domain-containing protein</fullName>
    </recommendedName>
</protein>
<dbReference type="PANTHER" id="PTHR43685:SF2">
    <property type="entry name" value="GLYCOSYLTRANSFERASE 2-LIKE DOMAIN-CONTAINING PROTEIN"/>
    <property type="match status" value="1"/>
</dbReference>
<dbReference type="InterPro" id="IPR001173">
    <property type="entry name" value="Glyco_trans_2-like"/>
</dbReference>
<dbReference type="InterPro" id="IPR050834">
    <property type="entry name" value="Glycosyltransf_2"/>
</dbReference>
<dbReference type="PANTHER" id="PTHR43685">
    <property type="entry name" value="GLYCOSYLTRANSFERASE"/>
    <property type="match status" value="1"/>
</dbReference>
<dbReference type="CDD" id="cd00761">
    <property type="entry name" value="Glyco_tranf_GTA_type"/>
    <property type="match status" value="1"/>
</dbReference>
<evidence type="ECO:0000259" key="1">
    <source>
        <dbReference type="Pfam" id="PF00535"/>
    </source>
</evidence>